<evidence type="ECO:0000313" key="12">
    <source>
        <dbReference type="Proteomes" id="UP000217771"/>
    </source>
</evidence>
<keyword evidence="12" id="KW-1185">Reference proteome</keyword>
<dbReference type="EMBL" id="NSKB01000009">
    <property type="protein sequence ID" value="PAU74733.1"/>
    <property type="molecule type" value="Genomic_DNA"/>
</dbReference>
<keyword evidence="6" id="KW-0315">Glutamine amidotransferase</keyword>
<proteinExistence type="inferred from homology"/>
<dbReference type="InterPro" id="IPR033738">
    <property type="entry name" value="AsnB_N"/>
</dbReference>
<sequence length="645" mass="73060">MSTIAGLIQLDGQAIDRDTLHRMQVLLTPYGWDAQHAWQQGASGMLRTLLRTTPEDSLDHQPLVDAASDMVVVFDGRLDNREELATALEIATSELALMADSDLALHACRHWDMDTPRHLLGDFALACWQPKRKRLWLARDPLGVRPLFWYKRHDLFAFATMPKALFAIPGLSKAICEEQLHDYLCMLPMTGPASFFKDVYRVEPGHTVLLEDDRVSTQRYHQFDPDYEIHFDSDQEYVDALRAHLNRAVACRLRASGPVATHLSSGKDSTTVTAFAAQLLAQQHKPLIAYTAVPRENFDGPVPSGRHADEGPAARKVADRFSNVEHVLIRTNDTSPLDNLHETTEMLDRAPLNACNAVWTAAIREDAAKRGVRVLLCGDKGNMSISYDGMPYLPQLVRTGRWLTLWQVFKGMKQHYPTLTWRQMVKFSTAPLLPRPLWQAFEKYRGRAWELGGHSAINARFSHRLNTSARARDQGFDLTYQPTDRGRQDRIDILNLTDTGEYNAAANVDGVEYRDPTADVRLIEFCLAVPDSQYLKDGQPQSLLKRLMANVLPDEILHAKTRGLQAADWYEQTEQALPQLREELERLKAHGSAGDFLDLDALQLALDEWPEAGWANPEVERRYRYKLLRGLSVGTFIRYADEGNE</sequence>
<dbReference type="SUPFAM" id="SSF52402">
    <property type="entry name" value="Adenine nucleotide alpha hydrolases-like"/>
    <property type="match status" value="1"/>
</dbReference>
<dbReference type="PANTHER" id="PTHR43284">
    <property type="entry name" value="ASPARAGINE SYNTHETASE (GLUTAMINE-HYDROLYZING)"/>
    <property type="match status" value="1"/>
</dbReference>
<evidence type="ECO:0000259" key="10">
    <source>
        <dbReference type="PROSITE" id="PS51278"/>
    </source>
</evidence>
<dbReference type="SUPFAM" id="SSF56235">
    <property type="entry name" value="N-terminal nucleophile aminohydrolases (Ntn hydrolases)"/>
    <property type="match status" value="1"/>
</dbReference>
<comment type="catalytic activity">
    <reaction evidence="7">
        <text>L-aspartate + L-glutamine + ATP + H2O = L-asparagine + L-glutamate + AMP + diphosphate + H(+)</text>
        <dbReference type="Rhea" id="RHEA:12228"/>
        <dbReference type="ChEBI" id="CHEBI:15377"/>
        <dbReference type="ChEBI" id="CHEBI:15378"/>
        <dbReference type="ChEBI" id="CHEBI:29985"/>
        <dbReference type="ChEBI" id="CHEBI:29991"/>
        <dbReference type="ChEBI" id="CHEBI:30616"/>
        <dbReference type="ChEBI" id="CHEBI:33019"/>
        <dbReference type="ChEBI" id="CHEBI:58048"/>
        <dbReference type="ChEBI" id="CHEBI:58359"/>
        <dbReference type="ChEBI" id="CHEBI:456215"/>
        <dbReference type="EC" id="6.3.5.4"/>
    </reaction>
</comment>
<accession>A0A2A2ER32</accession>
<evidence type="ECO:0000313" key="11">
    <source>
        <dbReference type="EMBL" id="PAU74733.1"/>
    </source>
</evidence>
<dbReference type="GO" id="GO:0004066">
    <property type="term" value="F:asparagine synthase (glutamine-hydrolyzing) activity"/>
    <property type="evidence" value="ECO:0007669"/>
    <property type="project" value="UniProtKB-EC"/>
</dbReference>
<gene>
    <name evidence="11" type="ORF">CK498_21665</name>
</gene>
<dbReference type="EC" id="6.3.5.4" evidence="3"/>
<evidence type="ECO:0000256" key="8">
    <source>
        <dbReference type="PIRSR" id="PIRSR001589-2"/>
    </source>
</evidence>
<comment type="similarity">
    <text evidence="2">Belongs to the asparagine synthetase family.</text>
</comment>
<organism evidence="11 12">
    <name type="scientific">Halomonas salipaludis</name>
    <dbReference type="NCBI Taxonomy" id="2032625"/>
    <lineage>
        <taxon>Bacteria</taxon>
        <taxon>Pseudomonadati</taxon>
        <taxon>Pseudomonadota</taxon>
        <taxon>Gammaproteobacteria</taxon>
        <taxon>Oceanospirillales</taxon>
        <taxon>Halomonadaceae</taxon>
        <taxon>Halomonas</taxon>
    </lineage>
</organism>
<evidence type="ECO:0000256" key="1">
    <source>
        <dbReference type="ARBA" id="ARBA00005187"/>
    </source>
</evidence>
<keyword evidence="4 8" id="KW-0547">Nucleotide-binding</keyword>
<dbReference type="InterPro" id="IPR014729">
    <property type="entry name" value="Rossmann-like_a/b/a_fold"/>
</dbReference>
<evidence type="ECO:0000256" key="6">
    <source>
        <dbReference type="ARBA" id="ARBA00022962"/>
    </source>
</evidence>
<name>A0A2A2ER32_9GAMM</name>
<dbReference type="InterPro" id="IPR006426">
    <property type="entry name" value="Asn_synth_AEB"/>
</dbReference>
<dbReference type="CDD" id="cd00712">
    <property type="entry name" value="AsnB"/>
    <property type="match status" value="1"/>
</dbReference>
<evidence type="ECO:0000256" key="3">
    <source>
        <dbReference type="ARBA" id="ARBA00012737"/>
    </source>
</evidence>
<dbReference type="Gene3D" id="3.60.20.10">
    <property type="entry name" value="Glutamine Phosphoribosylpyrophosphate, subunit 1, domain 1"/>
    <property type="match status" value="1"/>
</dbReference>
<comment type="pathway">
    <text evidence="1">Amino-acid biosynthesis; L-asparagine biosynthesis; L-asparagine from L-aspartate (L-Gln route): step 1/1.</text>
</comment>
<reference evidence="11 12" key="1">
    <citation type="submission" date="2017-08" db="EMBL/GenBank/DDBJ databases">
        <title>Halomonas alkalisoli sp. nov., isolated from saline alkaline soil.</title>
        <authorList>
            <person name="Wang D."/>
            <person name="Zhang G."/>
        </authorList>
    </citation>
    <scope>NUCLEOTIDE SEQUENCE [LARGE SCALE GENOMIC DNA]</scope>
    <source>
        <strain evidence="11 12">WRN001</strain>
    </source>
</reference>
<dbReference type="InterPro" id="IPR051786">
    <property type="entry name" value="ASN_synthetase/amidase"/>
</dbReference>
<feature type="domain" description="Glutamine amidotransferase type-2" evidence="10">
    <location>
        <begin position="2"/>
        <end position="213"/>
    </location>
</feature>
<feature type="site" description="Important for beta-aspartyl-AMP intermediate formation" evidence="9">
    <location>
        <position position="379"/>
    </location>
</feature>
<dbReference type="InterPro" id="IPR001962">
    <property type="entry name" value="Asn_synthase"/>
</dbReference>
<feature type="binding site" evidence="8">
    <location>
        <position position="100"/>
    </location>
    <ligand>
        <name>L-glutamine</name>
        <dbReference type="ChEBI" id="CHEBI:58359"/>
    </ligand>
</feature>
<dbReference type="AlphaFoldDB" id="A0A2A2ER32"/>
<dbReference type="Proteomes" id="UP000217771">
    <property type="component" value="Unassembled WGS sequence"/>
</dbReference>
<evidence type="ECO:0000256" key="2">
    <source>
        <dbReference type="ARBA" id="ARBA00005752"/>
    </source>
</evidence>
<dbReference type="GO" id="GO:0005524">
    <property type="term" value="F:ATP binding"/>
    <property type="evidence" value="ECO:0007669"/>
    <property type="project" value="UniProtKB-KW"/>
</dbReference>
<dbReference type="GO" id="GO:0006529">
    <property type="term" value="P:asparagine biosynthetic process"/>
    <property type="evidence" value="ECO:0007669"/>
    <property type="project" value="InterPro"/>
</dbReference>
<evidence type="ECO:0000256" key="4">
    <source>
        <dbReference type="ARBA" id="ARBA00022741"/>
    </source>
</evidence>
<keyword evidence="5 8" id="KW-0067">ATP-binding</keyword>
<evidence type="ECO:0000256" key="5">
    <source>
        <dbReference type="ARBA" id="ARBA00022840"/>
    </source>
</evidence>
<dbReference type="GO" id="GO:0005829">
    <property type="term" value="C:cytosol"/>
    <property type="evidence" value="ECO:0007669"/>
    <property type="project" value="TreeGrafter"/>
</dbReference>
<dbReference type="PROSITE" id="PS51278">
    <property type="entry name" value="GATASE_TYPE_2"/>
    <property type="match status" value="1"/>
</dbReference>
<dbReference type="InterPro" id="IPR017932">
    <property type="entry name" value="GATase_2_dom"/>
</dbReference>
<dbReference type="Pfam" id="PF00733">
    <property type="entry name" value="Asn_synthase"/>
    <property type="match status" value="1"/>
</dbReference>
<dbReference type="OrthoDB" id="9763290at2"/>
<evidence type="ECO:0000256" key="7">
    <source>
        <dbReference type="ARBA" id="ARBA00048741"/>
    </source>
</evidence>
<protein>
    <recommendedName>
        <fullName evidence="3">asparagine synthase (glutamine-hydrolyzing)</fullName>
        <ecNumber evidence="3">6.3.5.4</ecNumber>
    </recommendedName>
</protein>
<dbReference type="InterPro" id="IPR029055">
    <property type="entry name" value="Ntn_hydrolases_N"/>
</dbReference>
<feature type="binding site" evidence="8">
    <location>
        <position position="293"/>
    </location>
    <ligand>
        <name>ATP</name>
        <dbReference type="ChEBI" id="CHEBI:30616"/>
    </ligand>
</feature>
<dbReference type="PIRSF" id="PIRSF001589">
    <property type="entry name" value="Asn_synthetase_glu-h"/>
    <property type="match status" value="1"/>
</dbReference>
<dbReference type="Pfam" id="PF13537">
    <property type="entry name" value="GATase_7"/>
    <property type="match status" value="1"/>
</dbReference>
<dbReference type="PANTHER" id="PTHR43284:SF1">
    <property type="entry name" value="ASPARAGINE SYNTHETASE"/>
    <property type="match status" value="1"/>
</dbReference>
<comment type="caution">
    <text evidence="11">The sequence shown here is derived from an EMBL/GenBank/DDBJ whole genome shotgun (WGS) entry which is preliminary data.</text>
</comment>
<evidence type="ECO:0000256" key="9">
    <source>
        <dbReference type="PIRSR" id="PIRSR001589-3"/>
    </source>
</evidence>
<dbReference type="Gene3D" id="3.40.50.620">
    <property type="entry name" value="HUPs"/>
    <property type="match status" value="2"/>
</dbReference>